<dbReference type="Pfam" id="PF00425">
    <property type="entry name" value="Chorismate_bind"/>
    <property type="match status" value="1"/>
</dbReference>
<dbReference type="STRING" id="580340.Tlie_1845"/>
<accession>G7V921</accession>
<dbReference type="InterPro" id="IPR006805">
    <property type="entry name" value="Anth_synth_I_N"/>
</dbReference>
<keyword evidence="12" id="KW-1185">Reference proteome</keyword>
<name>G7V921_THELD</name>
<dbReference type="Pfam" id="PF04715">
    <property type="entry name" value="Anth_synt_I_N"/>
    <property type="match status" value="1"/>
</dbReference>
<dbReference type="GO" id="GO:0004049">
    <property type="term" value="F:anthranilate synthase activity"/>
    <property type="evidence" value="ECO:0007669"/>
    <property type="project" value="UniProtKB-EC"/>
</dbReference>
<reference evidence="12" key="1">
    <citation type="submission" date="2011-10" db="EMBL/GenBank/DDBJ databases">
        <title>The complete genome of chromosome of Thermovirga lienii DSM 17291.</title>
        <authorList>
            <consortium name="US DOE Joint Genome Institute (JGI-PGF)"/>
            <person name="Lucas S."/>
            <person name="Copeland A."/>
            <person name="Lapidus A."/>
            <person name="Glavina del Rio T."/>
            <person name="Dalin E."/>
            <person name="Tice H."/>
            <person name="Bruce D."/>
            <person name="Goodwin L."/>
            <person name="Pitluck S."/>
            <person name="Peters L."/>
            <person name="Mikhailova N."/>
            <person name="Saunders E."/>
            <person name="Kyrpides N."/>
            <person name="Mavromatis K."/>
            <person name="Ivanova N."/>
            <person name="Last F.I."/>
            <person name="Brettin T."/>
            <person name="Detter J.C."/>
            <person name="Han C."/>
            <person name="Larimer F."/>
            <person name="Land M."/>
            <person name="Hauser L."/>
            <person name="Markowitz V."/>
            <person name="Cheng J.-F."/>
            <person name="Hugenholtz P."/>
            <person name="Woyke T."/>
            <person name="Wu D."/>
            <person name="Spring S."/>
            <person name="Schroeder M."/>
            <person name="Brambilla E.-M."/>
            <person name="Klenk H.-P."/>
            <person name="Eisen J.A."/>
        </authorList>
    </citation>
    <scope>NUCLEOTIDE SEQUENCE [LARGE SCALE GENOMIC DNA]</scope>
    <source>
        <strain evidence="12">ATCC BAA-1197 / DSM 17291 / Cas60314</strain>
    </source>
</reference>
<evidence type="ECO:0000256" key="4">
    <source>
        <dbReference type="ARBA" id="ARBA00022723"/>
    </source>
</evidence>
<organism evidence="11 12">
    <name type="scientific">Thermovirga lienii (strain ATCC BAA-1197 / DSM 17291 / Cas60314)</name>
    <dbReference type="NCBI Taxonomy" id="580340"/>
    <lineage>
        <taxon>Bacteria</taxon>
        <taxon>Thermotogati</taxon>
        <taxon>Synergistota</taxon>
        <taxon>Synergistia</taxon>
        <taxon>Synergistales</taxon>
        <taxon>Thermovirgaceae</taxon>
        <taxon>Thermovirga</taxon>
    </lineage>
</organism>
<dbReference type="InterPro" id="IPR005801">
    <property type="entry name" value="ADC_synthase"/>
</dbReference>
<feature type="domain" description="Chorismate-utilising enzyme C-terminal" evidence="9">
    <location>
        <begin position="240"/>
        <end position="490"/>
    </location>
</feature>
<dbReference type="Gene3D" id="3.60.120.10">
    <property type="entry name" value="Anthranilate synthase"/>
    <property type="match status" value="1"/>
</dbReference>
<keyword evidence="6 11" id="KW-0456">Lyase</keyword>
<dbReference type="GO" id="GO:0046872">
    <property type="term" value="F:metal ion binding"/>
    <property type="evidence" value="ECO:0007669"/>
    <property type="project" value="UniProtKB-KW"/>
</dbReference>
<dbReference type="GO" id="GO:0000162">
    <property type="term" value="P:L-tryptophan biosynthetic process"/>
    <property type="evidence" value="ECO:0007669"/>
    <property type="project" value="TreeGrafter"/>
</dbReference>
<evidence type="ECO:0000313" key="11">
    <source>
        <dbReference type="EMBL" id="AER67555.1"/>
    </source>
</evidence>
<protein>
    <recommendedName>
        <fullName evidence="3">Anthranilate synthase component 1</fullName>
    </recommendedName>
</protein>
<comment type="cofactor">
    <cofactor evidence="1">
        <name>Mg(2+)</name>
        <dbReference type="ChEBI" id="CHEBI:18420"/>
    </cofactor>
</comment>
<keyword evidence="5" id="KW-0460">Magnesium</keyword>
<dbReference type="PANTHER" id="PTHR11236">
    <property type="entry name" value="AMINOBENZOATE/ANTHRANILATE SYNTHASE"/>
    <property type="match status" value="1"/>
</dbReference>
<comment type="subunit">
    <text evidence="2">Heterotetramer consisting of two non-identical subunits: a beta subunit (TrpG) and a large alpha subunit (TrpE).</text>
</comment>
<evidence type="ECO:0000256" key="5">
    <source>
        <dbReference type="ARBA" id="ARBA00022842"/>
    </source>
</evidence>
<keyword evidence="4" id="KW-0479">Metal-binding</keyword>
<dbReference type="EMBL" id="CP003096">
    <property type="protein sequence ID" value="AER67555.1"/>
    <property type="molecule type" value="Genomic_DNA"/>
</dbReference>
<dbReference type="OrthoDB" id="9803598at2"/>
<evidence type="ECO:0000256" key="1">
    <source>
        <dbReference type="ARBA" id="ARBA00001946"/>
    </source>
</evidence>
<sequence length="507" mass="57114">MKSLRKEVSFVEFEKYSHCFNAVPLVREMPLGRNSPFDIYRRVAGKGNFSLLFESGISRPHEGRFSFVASRPERVFALAKGTFREKGPKGNLLRSGGPELFDKAIEEYISSHKNELFEGLPPFPGGLAGYLGYEMVQHWEKLFHQDPERKLKESPFPEAMMIAFRSVVAIDHLYERIFLIETVRIPEGATSAEKKTLYDEGLLSLEELERKISEPKFPMEFDDPTEIAATFRSNMTESCFLSMVEEAKERIRSGDICQVVLSQRFTAQAKVNPLTLYQALKSANPSPYMFLLDLKDFRLIGSSPEVLVRVEGSKATTRPLAGTRRRGRCPTEDRHLEDDLLSDEKERAEHLMLVDLARNDLGRVCVPGTVKVTELMGIEKYSKVMHIVSNVEGIKREDCFPLEILKSAFPAGTVSGAPKIKAMEIIEELEPEARGPYAGAVGYIGFGQDMDMCIAIRTFLQEGERLHVQAGAGIVYDSLPEREYEETKNKAKALIKILEGQRTKGVA</sequence>
<reference evidence="11 12" key="2">
    <citation type="journal article" date="2012" name="Stand. Genomic Sci.">
        <title>Genome sequence of the moderately thermophilic, amino-acid-degrading and sulfur-reducing bacterium Thermovirga lienii type strain (Cas60314(T)).</title>
        <authorList>
            <person name="Goker M."/>
            <person name="Saunders E."/>
            <person name="Lapidus A."/>
            <person name="Nolan M."/>
            <person name="Lucas S."/>
            <person name="Hammon N."/>
            <person name="Deshpande S."/>
            <person name="Cheng J.F."/>
            <person name="Han C."/>
            <person name="Tapia R."/>
            <person name="Goodwin L.A."/>
            <person name="Pitluck S."/>
            <person name="Liolios K."/>
            <person name="Mavromatis K."/>
            <person name="Pagani I."/>
            <person name="Ivanova N."/>
            <person name="Mikhailova N."/>
            <person name="Pati A."/>
            <person name="Chen A."/>
            <person name="Palaniappan K."/>
            <person name="Land M."/>
            <person name="Chang Y.J."/>
            <person name="Jeffries C.D."/>
            <person name="Brambilla E.M."/>
            <person name="Rohde M."/>
            <person name="Spring S."/>
            <person name="Detter J.C."/>
            <person name="Woyke T."/>
            <person name="Bristow J."/>
            <person name="Eisen J.A."/>
            <person name="Markowitz V."/>
            <person name="Hugenholtz P."/>
            <person name="Kyrpides N.C."/>
            <person name="Klenk H.P."/>
        </authorList>
    </citation>
    <scope>NUCLEOTIDE SEQUENCE [LARGE SCALE GENOMIC DNA]</scope>
    <source>
        <strain evidence="12">ATCC BAA-1197 / DSM 17291 / Cas60314</strain>
    </source>
</reference>
<comment type="catalytic activity">
    <reaction evidence="8">
        <text>chorismate + L-glutamine = anthranilate + pyruvate + L-glutamate + H(+)</text>
        <dbReference type="Rhea" id="RHEA:21732"/>
        <dbReference type="ChEBI" id="CHEBI:15361"/>
        <dbReference type="ChEBI" id="CHEBI:15378"/>
        <dbReference type="ChEBI" id="CHEBI:16567"/>
        <dbReference type="ChEBI" id="CHEBI:29748"/>
        <dbReference type="ChEBI" id="CHEBI:29985"/>
        <dbReference type="ChEBI" id="CHEBI:58359"/>
        <dbReference type="EC" id="4.1.3.27"/>
    </reaction>
</comment>
<dbReference type="KEGG" id="tli:Tlie_1845"/>
<evidence type="ECO:0000256" key="7">
    <source>
        <dbReference type="ARBA" id="ARBA00025634"/>
    </source>
</evidence>
<feature type="domain" description="Anthranilate synthase component I N-terminal" evidence="10">
    <location>
        <begin position="35"/>
        <end position="179"/>
    </location>
</feature>
<evidence type="ECO:0000256" key="3">
    <source>
        <dbReference type="ARBA" id="ARBA00020653"/>
    </source>
</evidence>
<dbReference type="InterPro" id="IPR015890">
    <property type="entry name" value="Chorismate_C"/>
</dbReference>
<gene>
    <name evidence="11" type="ordered locus">Tlie_1845</name>
</gene>
<dbReference type="Proteomes" id="UP000005868">
    <property type="component" value="Chromosome"/>
</dbReference>
<proteinExistence type="predicted"/>
<evidence type="ECO:0000256" key="2">
    <source>
        <dbReference type="ARBA" id="ARBA00011575"/>
    </source>
</evidence>
<dbReference type="eggNOG" id="COG0147">
    <property type="taxonomic scope" value="Bacteria"/>
</dbReference>
<evidence type="ECO:0000259" key="10">
    <source>
        <dbReference type="Pfam" id="PF04715"/>
    </source>
</evidence>
<comment type="function">
    <text evidence="7">Part of a heterotetrameric complex that catalyzes the two-step biosynthesis of anthranilate, an intermediate in the biosynthesis of L-tryptophan. In the first step, the glutamine-binding beta subunit (TrpG) of anthranilate synthase (AS) provides the glutamine amidotransferase activity which generates ammonia as a substrate that, along with chorismate, is used in the second step, catalyzed by the large alpha subunit of AS (TrpE) to produce anthranilate. In the absence of TrpG, TrpE can synthesize anthranilate directly from chorismate and high concentrations of ammonia.</text>
</comment>
<evidence type="ECO:0000259" key="9">
    <source>
        <dbReference type="Pfam" id="PF00425"/>
    </source>
</evidence>
<dbReference type="PANTHER" id="PTHR11236:SF48">
    <property type="entry name" value="ISOCHORISMATE SYNTHASE MENF"/>
    <property type="match status" value="1"/>
</dbReference>
<evidence type="ECO:0000313" key="12">
    <source>
        <dbReference type="Proteomes" id="UP000005868"/>
    </source>
</evidence>
<dbReference type="HOGENOM" id="CLU_006493_9_3_0"/>
<dbReference type="AlphaFoldDB" id="G7V921"/>
<dbReference type="InterPro" id="IPR019999">
    <property type="entry name" value="Anth_synth_I-like"/>
</dbReference>
<dbReference type="SUPFAM" id="SSF56322">
    <property type="entry name" value="ADC synthase"/>
    <property type="match status" value="1"/>
</dbReference>
<evidence type="ECO:0000256" key="6">
    <source>
        <dbReference type="ARBA" id="ARBA00023239"/>
    </source>
</evidence>
<evidence type="ECO:0000256" key="8">
    <source>
        <dbReference type="ARBA" id="ARBA00047683"/>
    </source>
</evidence>
<dbReference type="PRINTS" id="PR00095">
    <property type="entry name" value="ANTSNTHASEI"/>
</dbReference>